<dbReference type="Pfam" id="PF13715">
    <property type="entry name" value="CarbopepD_reg_2"/>
    <property type="match status" value="1"/>
</dbReference>
<accession>A0ABR7QD17</accession>
<sequence>MKYPEIKVSIPEPCHEDWNNMTPTEKGKFCGVCTKEVIDFSAKSDEEIVKYAVANTNLCGRFHASQLDRKLIVDRKKRNHWLSYAASLLFPMALFSQEVKKGNQNIPKTEQTNTSTFTSLNISSLQRQGKTVNQISTVNGTVTDDSGLPLQGASIVIKGTDIGKTTDFDGNFSIKANLGQILVISYEGFESKEIKVHVNKYTYNIILLSDGSLSEVIVLGGAVGVAVSCYSEDYYKKPMSKEEIKEKEERTKNYFEFQKKKWREKRERKRAERAKRKAKKAQKQNLENN</sequence>
<gene>
    <name evidence="2" type="ORF">H2O64_16250</name>
</gene>
<dbReference type="Proteomes" id="UP000619238">
    <property type="component" value="Unassembled WGS sequence"/>
</dbReference>
<evidence type="ECO:0000256" key="1">
    <source>
        <dbReference type="SAM" id="MobiDB-lite"/>
    </source>
</evidence>
<feature type="compositionally biased region" description="Basic residues" evidence="1">
    <location>
        <begin position="262"/>
        <end position="282"/>
    </location>
</feature>
<dbReference type="RefSeq" id="WP_187563271.1">
    <property type="nucleotide sequence ID" value="NZ_JACGWS010000010.1"/>
</dbReference>
<evidence type="ECO:0000313" key="3">
    <source>
        <dbReference type="Proteomes" id="UP000619238"/>
    </source>
</evidence>
<feature type="region of interest" description="Disordered" evidence="1">
    <location>
        <begin position="262"/>
        <end position="289"/>
    </location>
</feature>
<reference evidence="2 3" key="1">
    <citation type="submission" date="2020-07" db="EMBL/GenBank/DDBJ databases">
        <title>Description of Kordia aestuariivivens sp. nov., isolated from a tidal flat.</title>
        <authorList>
            <person name="Park S."/>
            <person name="Yoon J.-H."/>
        </authorList>
    </citation>
    <scope>NUCLEOTIDE SEQUENCE [LARGE SCALE GENOMIC DNA]</scope>
    <source>
        <strain evidence="2 3">YSTF-M3</strain>
    </source>
</reference>
<dbReference type="Gene3D" id="2.60.40.1120">
    <property type="entry name" value="Carboxypeptidase-like, regulatory domain"/>
    <property type="match status" value="1"/>
</dbReference>
<evidence type="ECO:0000313" key="2">
    <source>
        <dbReference type="EMBL" id="MBC8756229.1"/>
    </source>
</evidence>
<name>A0ABR7QD17_9FLAO</name>
<dbReference type="EMBL" id="JACGWS010000010">
    <property type="protein sequence ID" value="MBC8756229.1"/>
    <property type="molecule type" value="Genomic_DNA"/>
</dbReference>
<dbReference type="InterPro" id="IPR008969">
    <property type="entry name" value="CarboxyPept-like_regulatory"/>
</dbReference>
<comment type="caution">
    <text evidence="2">The sequence shown here is derived from an EMBL/GenBank/DDBJ whole genome shotgun (WGS) entry which is preliminary data.</text>
</comment>
<keyword evidence="3" id="KW-1185">Reference proteome</keyword>
<dbReference type="SUPFAM" id="SSF49464">
    <property type="entry name" value="Carboxypeptidase regulatory domain-like"/>
    <property type="match status" value="1"/>
</dbReference>
<organism evidence="2 3">
    <name type="scientific">Kordia aestuariivivens</name>
    <dbReference type="NCBI Taxonomy" id="2759037"/>
    <lineage>
        <taxon>Bacteria</taxon>
        <taxon>Pseudomonadati</taxon>
        <taxon>Bacteroidota</taxon>
        <taxon>Flavobacteriia</taxon>
        <taxon>Flavobacteriales</taxon>
        <taxon>Flavobacteriaceae</taxon>
        <taxon>Kordia</taxon>
    </lineage>
</organism>
<protein>
    <submittedName>
        <fullName evidence="2">Carboxypeptidase-like regulatory domain-containing protein</fullName>
    </submittedName>
</protein>
<proteinExistence type="predicted"/>